<dbReference type="VEuPathDB" id="AmoebaDB:EHI7A_135200"/>
<feature type="transmembrane region" description="Helical" evidence="1">
    <location>
        <begin position="572"/>
        <end position="589"/>
    </location>
</feature>
<evidence type="ECO:0000256" key="2">
    <source>
        <dbReference type="SAM" id="SignalP"/>
    </source>
</evidence>
<dbReference type="VEuPathDB" id="AmoebaDB:KM1_141160"/>
<dbReference type="GO" id="GO:0036503">
    <property type="term" value="P:ERAD pathway"/>
    <property type="evidence" value="ECO:0007669"/>
    <property type="project" value="TreeGrafter"/>
</dbReference>
<dbReference type="Gene3D" id="1.25.40.10">
    <property type="entry name" value="Tetratricopeptide repeat domain"/>
    <property type="match status" value="2"/>
</dbReference>
<accession>A0A5K1U8D2</accession>
<reference evidence="3 4" key="1">
    <citation type="submission" date="2016-05" db="EMBL/GenBank/DDBJ databases">
        <title>First whole genome sequencing of Entamoeba histolytica HM1:IMSS-clone-6.</title>
        <authorList>
            <person name="Mukherjee Avik.K."/>
            <person name="Izumyama S."/>
            <person name="Nakada-Tsukui K."/>
            <person name="Nozaki T."/>
        </authorList>
    </citation>
    <scope>NUCLEOTIDE SEQUENCE [LARGE SCALE GENOMIC DNA]</scope>
    <source>
        <strain evidence="3 4">HM1:IMSS clone 6</strain>
    </source>
</reference>
<dbReference type="VEuPathDB" id="AmoebaDB:EHI8A_086690"/>
<feature type="chain" id="PRO_5023832903" evidence="2">
    <location>
        <begin position="19"/>
        <end position="606"/>
    </location>
</feature>
<keyword evidence="1" id="KW-0812">Transmembrane</keyword>
<feature type="signal peptide" evidence="2">
    <location>
        <begin position="1"/>
        <end position="18"/>
    </location>
</feature>
<dbReference type="Proteomes" id="UP000078387">
    <property type="component" value="Unassembled WGS sequence"/>
</dbReference>
<dbReference type="VEuPathDB" id="AmoebaDB:EHI5A_119130"/>
<dbReference type="AlphaFoldDB" id="A0A5K1U8D2"/>
<comment type="caution">
    <text evidence="3">The sequence shown here is derived from an EMBL/GenBank/DDBJ whole genome shotgun (WGS) entry which is preliminary data.</text>
</comment>
<evidence type="ECO:0000313" key="3">
    <source>
        <dbReference type="EMBL" id="GAT98594.1"/>
    </source>
</evidence>
<name>A0A5K1U8D2_ENTHI</name>
<dbReference type="SUPFAM" id="SSF81901">
    <property type="entry name" value="HCP-like"/>
    <property type="match status" value="1"/>
</dbReference>
<dbReference type="PANTHER" id="PTHR11102:SF147">
    <property type="entry name" value="SEL1L ADAPTOR SUBUNIT OF ERAD E3 UBIQUITIN LIGASE"/>
    <property type="match status" value="1"/>
</dbReference>
<dbReference type="VEuPathDB" id="AmoebaDB:EHI_039600"/>
<keyword evidence="1" id="KW-0472">Membrane</keyword>
<dbReference type="EMBL" id="BDEQ01000001">
    <property type="protein sequence ID" value="GAT98594.1"/>
    <property type="molecule type" value="Genomic_DNA"/>
</dbReference>
<dbReference type="PANTHER" id="PTHR11102">
    <property type="entry name" value="SEL-1-LIKE PROTEIN"/>
    <property type="match status" value="1"/>
</dbReference>
<sequence>MLRCITLFLICLVNKSQGANSIEMDNIFPGADIVNNAMKEFSEILEILIGNNTIPKELTDSQSKLPTNKEPKTGREHLIKYLNQILLRDISDEEREKVVGDKKYDHYIANIHLSAAVEMEDPIAQLILANKKNTERETDEECYEVANLYLKGINKWLLYDSEFQLPMGFPLFQPVTYGYAHKNAIPFLKQKLNYLTQSIQNIIQYETISSTEMIYLGKLLYRLGYKGKEIYDLFTKAGEMGNNDGTVLAGILTELGIGVPINKTKAAEIYYETLNTSKLANTRLGLIYQQVDSPIGFSLEETVSNLKEGALNGHIDSFYHLMNLYNKPLTPFYNQSLSRYYSKQILINGLNHEQGSYSLAFSLFENSSIITCPFGISLFHQMIFKSNLQFQILNDLADRYYNNNMYHPALMIYQFLSELGFVNAQLNAAFMLEAGQGCQNVSYKLRMLKALHLYETIFLGKNNNLLWTLFMKEIPGLSGVEAGKIGDYYYYGIENVPVLEKAIEWYLIATSSNHPNGWFKLGIIKQYIDKDNKYKLNSPDYYYNHLMNITGYHTLGYMLHLNYVIESKLLQYQPFIIAFFVITSFLFLLKKFFIPNDFIKTLEETN</sequence>
<proteinExistence type="predicted"/>
<gene>
    <name evidence="3" type="ORF">CL6EHI_039600</name>
</gene>
<evidence type="ECO:0000256" key="1">
    <source>
        <dbReference type="SAM" id="Phobius"/>
    </source>
</evidence>
<protein>
    <submittedName>
        <fullName evidence="3">Uncharacterized protein</fullName>
    </submittedName>
</protein>
<evidence type="ECO:0000313" key="4">
    <source>
        <dbReference type="Proteomes" id="UP000078387"/>
    </source>
</evidence>
<dbReference type="InterPro" id="IPR011990">
    <property type="entry name" value="TPR-like_helical_dom_sf"/>
</dbReference>
<keyword evidence="2" id="KW-0732">Signal</keyword>
<keyword evidence="1" id="KW-1133">Transmembrane helix</keyword>
<organism evidence="3 4">
    <name type="scientific">Entamoeba histolytica</name>
    <dbReference type="NCBI Taxonomy" id="5759"/>
    <lineage>
        <taxon>Eukaryota</taxon>
        <taxon>Amoebozoa</taxon>
        <taxon>Evosea</taxon>
        <taxon>Archamoebae</taxon>
        <taxon>Mastigamoebida</taxon>
        <taxon>Entamoebidae</taxon>
        <taxon>Entamoeba</taxon>
    </lineage>
</organism>
<dbReference type="InterPro" id="IPR050767">
    <property type="entry name" value="Sel1_AlgK"/>
</dbReference>
<dbReference type="GO" id="GO:0005789">
    <property type="term" value="C:endoplasmic reticulum membrane"/>
    <property type="evidence" value="ECO:0007669"/>
    <property type="project" value="TreeGrafter"/>
</dbReference>
<dbReference type="OMA" id="MERETMW"/>